<evidence type="ECO:0000256" key="1">
    <source>
        <dbReference type="SAM" id="MobiDB-lite"/>
    </source>
</evidence>
<evidence type="ECO:0000313" key="2">
    <source>
        <dbReference type="EMBL" id="WOL14037.1"/>
    </source>
</evidence>
<organism evidence="2 3">
    <name type="scientific">Canna indica</name>
    <name type="common">Indian-shot</name>
    <dbReference type="NCBI Taxonomy" id="4628"/>
    <lineage>
        <taxon>Eukaryota</taxon>
        <taxon>Viridiplantae</taxon>
        <taxon>Streptophyta</taxon>
        <taxon>Embryophyta</taxon>
        <taxon>Tracheophyta</taxon>
        <taxon>Spermatophyta</taxon>
        <taxon>Magnoliopsida</taxon>
        <taxon>Liliopsida</taxon>
        <taxon>Zingiberales</taxon>
        <taxon>Cannaceae</taxon>
        <taxon>Canna</taxon>
    </lineage>
</organism>
<feature type="region of interest" description="Disordered" evidence="1">
    <location>
        <begin position="160"/>
        <end position="195"/>
    </location>
</feature>
<accession>A0AAQ3KRY4</accession>
<gene>
    <name evidence="2" type="ORF">Cni_G22817</name>
</gene>
<dbReference type="EMBL" id="CP136896">
    <property type="protein sequence ID" value="WOL14037.1"/>
    <property type="molecule type" value="Genomic_DNA"/>
</dbReference>
<feature type="compositionally biased region" description="Acidic residues" evidence="1">
    <location>
        <begin position="91"/>
        <end position="101"/>
    </location>
</feature>
<feature type="region of interest" description="Disordered" evidence="1">
    <location>
        <begin position="28"/>
        <end position="59"/>
    </location>
</feature>
<proteinExistence type="predicted"/>
<feature type="region of interest" description="Disordered" evidence="1">
    <location>
        <begin position="86"/>
        <end position="117"/>
    </location>
</feature>
<feature type="compositionally biased region" description="Basic and acidic residues" evidence="1">
    <location>
        <begin position="35"/>
        <end position="49"/>
    </location>
</feature>
<dbReference type="AlphaFoldDB" id="A0AAQ3KRY4"/>
<dbReference type="Proteomes" id="UP001327560">
    <property type="component" value="Chromosome 7"/>
</dbReference>
<keyword evidence="3" id="KW-1185">Reference proteome</keyword>
<sequence>MRPRLPPRLHPHVAAFQLHLPALPGLALPARGRGNRGEPSVRFRGLEGGRRRRRSRMGGGAWRLPRRALLIRTRVFPVRLGKFKSLGDGNGDNDDDDDEGGDVSIAIGNGRFDEGETSSSSLEVRRCFSMGSYQYVVIDANLQVAFKNCSAIRNGRWRGREARESCTENEAVEGNRPGIGGQRESKEVPLKGLKK</sequence>
<protein>
    <submittedName>
        <fullName evidence="2">Uncharacterized protein</fullName>
    </submittedName>
</protein>
<name>A0AAQ3KRY4_9LILI</name>
<evidence type="ECO:0000313" key="3">
    <source>
        <dbReference type="Proteomes" id="UP001327560"/>
    </source>
</evidence>
<reference evidence="2 3" key="1">
    <citation type="submission" date="2023-10" db="EMBL/GenBank/DDBJ databases">
        <title>Chromosome-scale genome assembly provides insights into flower coloration mechanisms of Canna indica.</title>
        <authorList>
            <person name="Li C."/>
        </authorList>
    </citation>
    <scope>NUCLEOTIDE SEQUENCE [LARGE SCALE GENOMIC DNA]</scope>
    <source>
        <tissue evidence="2">Flower</tissue>
    </source>
</reference>